<name>A0A7L5IA99_9BACT</name>
<dbReference type="Pfam" id="PF13847">
    <property type="entry name" value="Methyltransf_31"/>
    <property type="match status" value="1"/>
</dbReference>
<evidence type="ECO:0000259" key="1">
    <source>
        <dbReference type="Pfam" id="PF10119"/>
    </source>
</evidence>
<dbReference type="GO" id="GO:0008168">
    <property type="term" value="F:methyltransferase activity"/>
    <property type="evidence" value="ECO:0007669"/>
    <property type="project" value="UniProtKB-KW"/>
</dbReference>
<evidence type="ECO:0000313" key="3">
    <source>
        <dbReference type="EMBL" id="QKF79643.1"/>
    </source>
</evidence>
<dbReference type="InterPro" id="IPR029063">
    <property type="entry name" value="SAM-dependent_MTases_sf"/>
</dbReference>
<dbReference type="CDD" id="cd02440">
    <property type="entry name" value="AdoMet_MTases"/>
    <property type="match status" value="1"/>
</dbReference>
<keyword evidence="4" id="KW-1185">Reference proteome</keyword>
<gene>
    <name evidence="3" type="ORF">CARM_0730</name>
</gene>
<dbReference type="GO" id="GO:0032259">
    <property type="term" value="P:methylation"/>
    <property type="evidence" value="ECO:0007669"/>
    <property type="project" value="UniProtKB-KW"/>
</dbReference>
<evidence type="ECO:0000313" key="4">
    <source>
        <dbReference type="Proteomes" id="UP000509246"/>
    </source>
</evidence>
<dbReference type="Pfam" id="PF10119">
    <property type="entry name" value="MethyTransf_Reg"/>
    <property type="match status" value="1"/>
</dbReference>
<organism evidence="3 4">
    <name type="scientific">Campylobacter armoricus</name>
    <dbReference type="NCBI Taxonomy" id="2505970"/>
    <lineage>
        <taxon>Bacteria</taxon>
        <taxon>Pseudomonadati</taxon>
        <taxon>Campylobacterota</taxon>
        <taxon>Epsilonproteobacteria</taxon>
        <taxon>Campylobacterales</taxon>
        <taxon>Campylobacteraceae</taxon>
        <taxon>Campylobacter</taxon>
    </lineage>
</organism>
<dbReference type="Proteomes" id="UP000509246">
    <property type="component" value="Chromosome"/>
</dbReference>
<evidence type="ECO:0000259" key="2">
    <source>
        <dbReference type="Pfam" id="PF13847"/>
    </source>
</evidence>
<sequence length="502" mass="59605">MKGLNWNDGYIVDLEYNDLYIHQINPTFINLNLVFAGIKPIKDTNFNYLELGFGKGASLFTHAMANDSKFYGVDFNPNHVVVLSNLIDNFDVDLQIYDDSFEELLRRLESKDIQFDFICLHGIYSWVNRKNQKIILEIIRKFLKWGGVCYVSYNCLPGWDGKQSVRHLLKQYSEFYKSDQMKEAAKNAIDFFIDFKQINPMYYQKNSILVESMIEKLSDSNLTYLLHEFFGDTWDNKYFTDVVKDFDEAKCEFATSADIMRHFVDMQLNQEEKNFFSRINNPIFAEQVKDYHFNTQFRMDLFVKGRVKLNQKELFEQFLEFDFILTKLPNVFDEKTITNLEQRKKYKNILDFLQKDSFSMKKVKSIQQEFDFEISELAQILSTLISQGMVYPAKKPSKKVIDRVKKYNQQTLKKLDKNAFISAPTGIVIVVNKIDKLFMSLYSEEDFVYTDDKVYKQMKLMDINLYEEDRLLEYKKAVEELRKFHKAFLENLSFFKAHYFLA</sequence>
<dbReference type="AlphaFoldDB" id="A0A7L5IA99"/>
<feature type="domain" description="Methyltransferase regulatory" evidence="1">
    <location>
        <begin position="223"/>
        <end position="304"/>
    </location>
</feature>
<reference evidence="3 4" key="1">
    <citation type="submission" date="2020-05" db="EMBL/GenBank/DDBJ databases">
        <title>Complete genome sequencing of Campylobacter and Arcobacter type strains.</title>
        <authorList>
            <person name="Miller W.G."/>
            <person name="Yee E."/>
        </authorList>
    </citation>
    <scope>NUCLEOTIDE SEQUENCE [LARGE SCALE GENOMIC DNA]</scope>
    <source>
        <strain evidence="3 4">CCUG 73571</strain>
    </source>
</reference>
<dbReference type="EMBL" id="CP053825">
    <property type="protein sequence ID" value="QKF79643.1"/>
    <property type="molecule type" value="Genomic_DNA"/>
</dbReference>
<keyword evidence="3" id="KW-0489">Methyltransferase</keyword>
<dbReference type="SUPFAM" id="SSF53335">
    <property type="entry name" value="S-adenosyl-L-methionine-dependent methyltransferases"/>
    <property type="match status" value="1"/>
</dbReference>
<dbReference type="RefSeq" id="WP_139425144.1">
    <property type="nucleotide sequence ID" value="NZ_CBCSFY010000001.1"/>
</dbReference>
<dbReference type="InterPro" id="IPR018773">
    <property type="entry name" value="MeTrfase_reg_dom_prd"/>
</dbReference>
<dbReference type="Gene3D" id="3.40.50.150">
    <property type="entry name" value="Vaccinia Virus protein VP39"/>
    <property type="match status" value="1"/>
</dbReference>
<dbReference type="InterPro" id="IPR025714">
    <property type="entry name" value="Methyltranfer_dom"/>
</dbReference>
<keyword evidence="3" id="KW-0808">Transferase</keyword>
<dbReference type="KEGG" id="carm:CARM_0730"/>
<dbReference type="GeneID" id="56586466"/>
<feature type="domain" description="Methyltransferase" evidence="2">
    <location>
        <begin position="43"/>
        <end position="177"/>
    </location>
</feature>
<accession>A0A7L5IA99</accession>
<protein>
    <submittedName>
        <fullName evidence="3">Methyltransferase</fullName>
    </submittedName>
</protein>
<proteinExistence type="predicted"/>